<comment type="subcellular location">
    <subcellularLocation>
        <location evidence="1">Cell envelope</location>
    </subcellularLocation>
</comment>
<feature type="domain" description="Ionotropic glutamate receptor C-terminal" evidence="10">
    <location>
        <begin position="55"/>
        <end position="274"/>
    </location>
</feature>
<evidence type="ECO:0000256" key="1">
    <source>
        <dbReference type="ARBA" id="ARBA00004196"/>
    </source>
</evidence>
<gene>
    <name evidence="11" type="ORF">J6TS1_24850</name>
</gene>
<evidence type="ECO:0000259" key="9">
    <source>
        <dbReference type="SMART" id="SM00062"/>
    </source>
</evidence>
<feature type="chain" id="PRO_5046698914" evidence="8">
    <location>
        <begin position="22"/>
        <end position="277"/>
    </location>
</feature>
<dbReference type="PROSITE" id="PS51257">
    <property type="entry name" value="PROKAR_LIPOPROTEIN"/>
    <property type="match status" value="1"/>
</dbReference>
<dbReference type="SMART" id="SM00062">
    <property type="entry name" value="PBPb"/>
    <property type="match status" value="1"/>
</dbReference>
<dbReference type="SUPFAM" id="SSF53850">
    <property type="entry name" value="Periplasmic binding protein-like II"/>
    <property type="match status" value="1"/>
</dbReference>
<evidence type="ECO:0000256" key="3">
    <source>
        <dbReference type="ARBA" id="ARBA00022729"/>
    </source>
</evidence>
<dbReference type="InterPro" id="IPR018313">
    <property type="entry name" value="SBP_3_CS"/>
</dbReference>
<evidence type="ECO:0000313" key="12">
    <source>
        <dbReference type="Proteomes" id="UP000680670"/>
    </source>
</evidence>
<dbReference type="Gene3D" id="3.40.190.10">
    <property type="entry name" value="Periplasmic binding protein-like II"/>
    <property type="match status" value="2"/>
</dbReference>
<dbReference type="Pfam" id="PF00497">
    <property type="entry name" value="SBP_bac_3"/>
    <property type="match status" value="1"/>
</dbReference>
<feature type="domain" description="Solute-binding protein family 3/N-terminal" evidence="9">
    <location>
        <begin position="55"/>
        <end position="275"/>
    </location>
</feature>
<dbReference type="InterPro" id="IPR044132">
    <property type="entry name" value="PBP2_GlnH"/>
</dbReference>
<accession>A0ABQ4KYJ8</accession>
<feature type="signal peptide" evidence="8">
    <location>
        <begin position="1"/>
        <end position="21"/>
    </location>
</feature>
<dbReference type="NCBIfam" id="NF007029">
    <property type="entry name" value="PRK09495.1"/>
    <property type="match status" value="1"/>
</dbReference>
<dbReference type="PANTHER" id="PTHR35936:SF38">
    <property type="entry name" value="GLUTAMINE-BINDING PERIPLASMIC PROTEIN"/>
    <property type="match status" value="1"/>
</dbReference>
<protein>
    <submittedName>
        <fullName evidence="11">Glutamine ABC transporter substrate-binding protein GlnH</fullName>
    </submittedName>
</protein>
<evidence type="ECO:0000256" key="6">
    <source>
        <dbReference type="RuleBase" id="RU003744"/>
    </source>
</evidence>
<evidence type="ECO:0000256" key="8">
    <source>
        <dbReference type="SAM" id="SignalP"/>
    </source>
</evidence>
<organism evidence="11 12">
    <name type="scientific">Siminovitchia terrae</name>
    <name type="common">Bacillus terrae</name>
    <dbReference type="NCBI Taxonomy" id="1914933"/>
    <lineage>
        <taxon>Bacteria</taxon>
        <taxon>Bacillati</taxon>
        <taxon>Bacillota</taxon>
        <taxon>Bacilli</taxon>
        <taxon>Bacillales</taxon>
        <taxon>Bacillaceae</taxon>
        <taxon>Siminovitchia</taxon>
    </lineage>
</organism>
<dbReference type="RefSeq" id="WP_213020555.1">
    <property type="nucleotide sequence ID" value="NZ_BORJ01000006.1"/>
</dbReference>
<feature type="region of interest" description="Disordered" evidence="7">
    <location>
        <begin position="28"/>
        <end position="50"/>
    </location>
</feature>
<name>A0ABQ4KYJ8_SIMTE</name>
<evidence type="ECO:0000256" key="2">
    <source>
        <dbReference type="ARBA" id="ARBA00010333"/>
    </source>
</evidence>
<dbReference type="SMART" id="SM00079">
    <property type="entry name" value="PBPe"/>
    <property type="match status" value="1"/>
</dbReference>
<evidence type="ECO:0000256" key="4">
    <source>
        <dbReference type="ARBA" id="ARBA00023139"/>
    </source>
</evidence>
<comment type="caution">
    <text evidence="11">The sequence shown here is derived from an EMBL/GenBank/DDBJ whole genome shotgun (WGS) entry which is preliminary data.</text>
</comment>
<dbReference type="EMBL" id="BORJ01000006">
    <property type="protein sequence ID" value="GIN96615.1"/>
    <property type="molecule type" value="Genomic_DNA"/>
</dbReference>
<keyword evidence="3 8" id="KW-0732">Signal</keyword>
<comment type="similarity">
    <text evidence="2 6">Belongs to the bacterial solute-binding protein 3 family.</text>
</comment>
<keyword evidence="4" id="KW-0564">Palmitate</keyword>
<keyword evidence="5" id="KW-0449">Lipoprotein</keyword>
<evidence type="ECO:0000256" key="7">
    <source>
        <dbReference type="SAM" id="MobiDB-lite"/>
    </source>
</evidence>
<dbReference type="Proteomes" id="UP000680670">
    <property type="component" value="Unassembled WGS sequence"/>
</dbReference>
<dbReference type="InterPro" id="IPR001320">
    <property type="entry name" value="Iontro_rcpt_C"/>
</dbReference>
<dbReference type="InterPro" id="IPR001638">
    <property type="entry name" value="Solute-binding_3/MltF_N"/>
</dbReference>
<reference evidence="11 12" key="1">
    <citation type="submission" date="2021-03" db="EMBL/GenBank/DDBJ databases">
        <title>Antimicrobial resistance genes in bacteria isolated from Japanese honey, and their potential for conferring macrolide and lincosamide resistance in the American foulbrood pathogen Paenibacillus larvae.</title>
        <authorList>
            <person name="Okamoto M."/>
            <person name="Kumagai M."/>
            <person name="Kanamori H."/>
            <person name="Takamatsu D."/>
        </authorList>
    </citation>
    <scope>NUCLEOTIDE SEQUENCE [LARGE SCALE GENOMIC DNA]</scope>
    <source>
        <strain evidence="11 12">J6TS1</strain>
    </source>
</reference>
<evidence type="ECO:0000256" key="5">
    <source>
        <dbReference type="ARBA" id="ARBA00023288"/>
    </source>
</evidence>
<dbReference type="PANTHER" id="PTHR35936">
    <property type="entry name" value="MEMBRANE-BOUND LYTIC MUREIN TRANSGLYCOSYLASE F"/>
    <property type="match status" value="1"/>
</dbReference>
<dbReference type="CDD" id="cd00994">
    <property type="entry name" value="PBP2_GlnH"/>
    <property type="match status" value="1"/>
</dbReference>
<proteinExistence type="inferred from homology"/>
<evidence type="ECO:0000259" key="10">
    <source>
        <dbReference type="SMART" id="SM00079"/>
    </source>
</evidence>
<evidence type="ECO:0000313" key="11">
    <source>
        <dbReference type="EMBL" id="GIN96615.1"/>
    </source>
</evidence>
<dbReference type="PROSITE" id="PS01039">
    <property type="entry name" value="SBP_BACTERIAL_3"/>
    <property type="match status" value="1"/>
</dbReference>
<sequence length="277" mass="29895">MRIKKRGLFGILLLALMFVLAACGGGSESTSGGSDSGDKESKNSGGSGGSGLKDTYTVASDTSFVPFEFKENGEYVGFDIDLINAIADEVGFEIKLETTNFDGIIPGLQTGSFDIALAGITITDERKKTVDFSDPYYDAGLRIGVSVDNKDINSIEDLKGKTVATRLGSTSADYIKKNIEGAEASQFEQLDQVYLAVENGSADAVLYDSPNVAYYIQTKGEDSLKMVGELYQAEQYGIAFAKGQDELVSKVNEALATLKENGKYDEIYEKWFGEKPE</sequence>
<keyword evidence="12" id="KW-1185">Reference proteome</keyword>